<evidence type="ECO:0000256" key="1">
    <source>
        <dbReference type="SAM" id="MobiDB-lite"/>
    </source>
</evidence>
<protein>
    <submittedName>
        <fullName evidence="2">Uncharacterized protein</fullName>
    </submittedName>
</protein>
<keyword evidence="3" id="KW-1185">Reference proteome</keyword>
<dbReference type="Proteomes" id="UP001341281">
    <property type="component" value="Chromosome 02"/>
</dbReference>
<organism evidence="2 3">
    <name type="scientific">Paspalum notatum var. saurae</name>
    <dbReference type="NCBI Taxonomy" id="547442"/>
    <lineage>
        <taxon>Eukaryota</taxon>
        <taxon>Viridiplantae</taxon>
        <taxon>Streptophyta</taxon>
        <taxon>Embryophyta</taxon>
        <taxon>Tracheophyta</taxon>
        <taxon>Spermatophyta</taxon>
        <taxon>Magnoliopsida</taxon>
        <taxon>Liliopsida</taxon>
        <taxon>Poales</taxon>
        <taxon>Poaceae</taxon>
        <taxon>PACMAD clade</taxon>
        <taxon>Panicoideae</taxon>
        <taxon>Andropogonodae</taxon>
        <taxon>Paspaleae</taxon>
        <taxon>Paspalinae</taxon>
        <taxon>Paspalum</taxon>
    </lineage>
</organism>
<gene>
    <name evidence="2" type="ORF">U9M48_010117</name>
</gene>
<sequence length="355" mass="38076">MDKERTSTPVFHRGVDRRDDAHGAAAHLVHSDLRPGSHAFRGPARELVEPGAGDLRAGGRRRHVGAVPDPVPGGLHTTVDAFASRRSFRARVTGLKVQAPTSLLLHMLALNRSPSSTHRPFQLALTGASPRSLKRALSGNNMLTQWNIVAPYGPLSELCVGSNRVRPTPADFHLYPDELHFHHFPELYPGPHSFPAHKTNLSPCRLEAQPLGLSTPPPQHTLAVPLCVRDLQEAEASLPLSDCPRRRTPHHPSAPAVCSFSPLFAERVEARFLLPVTPEALTKTPSLSSPAPLPVGGGQPRRAGASRCLARTLAPQAGVSSDLRLPAPLSAREAPCIDGREHAPLALPRAVGCLG</sequence>
<name>A0AAQ3SU32_PASNO</name>
<feature type="region of interest" description="Disordered" evidence="1">
    <location>
        <begin position="283"/>
        <end position="302"/>
    </location>
</feature>
<reference evidence="2 3" key="1">
    <citation type="submission" date="2024-02" db="EMBL/GenBank/DDBJ databases">
        <title>High-quality chromosome-scale genome assembly of Pensacola bahiagrass (Paspalum notatum Flugge var. saurae).</title>
        <authorList>
            <person name="Vega J.M."/>
            <person name="Podio M."/>
            <person name="Orjuela J."/>
            <person name="Siena L.A."/>
            <person name="Pessino S.C."/>
            <person name="Combes M.C."/>
            <person name="Mariac C."/>
            <person name="Albertini E."/>
            <person name="Pupilli F."/>
            <person name="Ortiz J.P.A."/>
            <person name="Leblanc O."/>
        </authorList>
    </citation>
    <scope>NUCLEOTIDE SEQUENCE [LARGE SCALE GENOMIC DNA]</scope>
    <source>
        <strain evidence="2">R1</strain>
        <tissue evidence="2">Leaf</tissue>
    </source>
</reference>
<evidence type="ECO:0000313" key="2">
    <source>
        <dbReference type="EMBL" id="WVZ60047.1"/>
    </source>
</evidence>
<dbReference type="AlphaFoldDB" id="A0AAQ3SU32"/>
<evidence type="ECO:0000313" key="3">
    <source>
        <dbReference type="Proteomes" id="UP001341281"/>
    </source>
</evidence>
<accession>A0AAQ3SU32</accession>
<proteinExistence type="predicted"/>
<dbReference type="EMBL" id="CP144746">
    <property type="protein sequence ID" value="WVZ60047.1"/>
    <property type="molecule type" value="Genomic_DNA"/>
</dbReference>